<accession>A0A484S6D9</accession>
<dbReference type="AlphaFoldDB" id="A0A484S6D9"/>
<dbReference type="EMBL" id="CAADIZ010000018">
    <property type="protein sequence ID" value="VFS22938.1"/>
    <property type="molecule type" value="Genomic_DNA"/>
</dbReference>
<dbReference type="EMBL" id="CAADIK010000002">
    <property type="protein sequence ID" value="VFR60718.1"/>
    <property type="molecule type" value="Genomic_DNA"/>
</dbReference>
<dbReference type="EMBL" id="CAADIM010000029">
    <property type="protein sequence ID" value="VFR88189.1"/>
    <property type="molecule type" value="Genomic_DNA"/>
</dbReference>
<protein>
    <submittedName>
        <fullName evidence="2">Uncharacterized protein</fullName>
    </submittedName>
</protein>
<evidence type="ECO:0000313" key="3">
    <source>
        <dbReference type="EMBL" id="VFR60718.1"/>
    </source>
</evidence>
<dbReference type="EMBL" id="CAADIN010000010">
    <property type="protein sequence ID" value="VFR84996.1"/>
    <property type="molecule type" value="Genomic_DNA"/>
</dbReference>
<gene>
    <name evidence="1" type="ORF">AMP9_3975</name>
    <name evidence="2" type="ORF">BRI6_4738</name>
    <name evidence="3" type="ORF">BRI9_4741</name>
    <name evidence="6" type="ORF">ISE1_3728</name>
    <name evidence="5" type="ORF">ISE2_3709</name>
    <name evidence="4" type="ORF">IVO3_4737</name>
    <name evidence="7" type="ORF">RAN3_4431</name>
    <name evidence="8" type="ORF">RAN7_4729</name>
</gene>
<sequence length="113" mass="13240">MSQHNFATSHKGFPITVKLGWDRPMRYFFMVIPKPAELVDETMQVEDDNFLYSNLHEADPFGHDLDYYREVLRHFQIVVPDSMFIEVEHDAARNVGNRVVKHLADGSFTERDL</sequence>
<dbReference type="EMBL" id="CAADIO010000041">
    <property type="protein sequence ID" value="VFR94969.1"/>
    <property type="molecule type" value="Genomic_DNA"/>
</dbReference>
<evidence type="ECO:0000313" key="8">
    <source>
        <dbReference type="EMBL" id="VFS22938.1"/>
    </source>
</evidence>
<evidence type="ECO:0000313" key="5">
    <source>
        <dbReference type="EMBL" id="VFR84996.1"/>
    </source>
</evidence>
<dbReference type="EMBL" id="CAADHY010000015">
    <property type="protein sequence ID" value="VFR21406.1"/>
    <property type="molecule type" value="Genomic_DNA"/>
</dbReference>
<evidence type="ECO:0000313" key="4">
    <source>
        <dbReference type="EMBL" id="VFR82292.1"/>
    </source>
</evidence>
<organism evidence="2">
    <name type="scientific">plant metagenome</name>
    <dbReference type="NCBI Taxonomy" id="1297885"/>
    <lineage>
        <taxon>unclassified sequences</taxon>
        <taxon>metagenomes</taxon>
        <taxon>organismal metagenomes</taxon>
    </lineage>
</organism>
<name>A0A484S6D9_9ZZZZ</name>
<dbReference type="EMBL" id="CAADII010000073">
    <property type="protein sequence ID" value="VFR57177.1"/>
    <property type="molecule type" value="Genomic_DNA"/>
</dbReference>
<proteinExistence type="predicted"/>
<evidence type="ECO:0000313" key="6">
    <source>
        <dbReference type="EMBL" id="VFR88189.1"/>
    </source>
</evidence>
<dbReference type="EMBL" id="CAADIP010000006">
    <property type="protein sequence ID" value="VFR82292.1"/>
    <property type="molecule type" value="Genomic_DNA"/>
</dbReference>
<evidence type="ECO:0000313" key="2">
    <source>
        <dbReference type="EMBL" id="VFR57177.1"/>
    </source>
</evidence>
<evidence type="ECO:0000313" key="1">
    <source>
        <dbReference type="EMBL" id="VFR21406.1"/>
    </source>
</evidence>
<evidence type="ECO:0000313" key="7">
    <source>
        <dbReference type="EMBL" id="VFR94969.1"/>
    </source>
</evidence>
<reference evidence="2" key="1">
    <citation type="submission" date="2019-03" db="EMBL/GenBank/DDBJ databases">
        <authorList>
            <person name="Danneels B."/>
        </authorList>
    </citation>
    <scope>NUCLEOTIDE SEQUENCE</scope>
</reference>